<sequence>MNLRDAALDIRYLLDRGYPQKGAVEFVCNHYRLNEESRYLLSRAVLSYEVSEKRKAKFLPCDKIKGNSIIIDGYNILIGMESIIEKKAYLCDDGVIRDIKGVFSNYKVSESTEAAIEQILHFLKESSPDYVCILLDSKISKSGLLARTLREKIRYAGLRGDARTSDNVDYDLKNSRYIVASSDGVIIDAAEKVVNFLYCIVSRSKYLESGVVRKLSYINDPNSGS</sequence>
<protein>
    <recommendedName>
        <fullName evidence="5">DUF434 domain-containing protein</fullName>
    </recommendedName>
</protein>
<accession>A0A062V878</accession>
<dbReference type="Proteomes" id="UP000027153">
    <property type="component" value="Unassembled WGS sequence"/>
</dbReference>
<evidence type="ECO:0000313" key="4">
    <source>
        <dbReference type="Proteomes" id="UP000027153"/>
    </source>
</evidence>
<dbReference type="Pfam" id="PF04256">
    <property type="entry name" value="DUF434"/>
    <property type="match status" value="1"/>
</dbReference>
<evidence type="ECO:0000259" key="1">
    <source>
        <dbReference type="Pfam" id="PF04256"/>
    </source>
</evidence>
<feature type="domain" description="DUF5616" evidence="2">
    <location>
        <begin position="62"/>
        <end position="197"/>
    </location>
</feature>
<proteinExistence type="predicted"/>
<dbReference type="InterPro" id="IPR007368">
    <property type="entry name" value="DUF434"/>
</dbReference>
<dbReference type="OrthoDB" id="60095at2157"/>
<dbReference type="EMBL" id="JMIY01000001">
    <property type="protein sequence ID" value="KCZ73492.1"/>
    <property type="molecule type" value="Genomic_DNA"/>
</dbReference>
<name>A0A062V878_9EURY</name>
<dbReference type="PANTHER" id="PTHR42252:SF1">
    <property type="entry name" value="DUF434 DOMAIN-CONTAINING PROTEIN"/>
    <property type="match status" value="1"/>
</dbReference>
<gene>
    <name evidence="3" type="ORF">ANME2D_00560</name>
</gene>
<dbReference type="RefSeq" id="WP_048088986.1">
    <property type="nucleotide sequence ID" value="NZ_JMIY01000001.1"/>
</dbReference>
<comment type="caution">
    <text evidence="3">The sequence shown here is derived from an EMBL/GenBank/DDBJ whole genome shotgun (WGS) entry which is preliminary data.</text>
</comment>
<evidence type="ECO:0000313" key="3">
    <source>
        <dbReference type="EMBL" id="KCZ73492.1"/>
    </source>
</evidence>
<organism evidence="3 4">
    <name type="scientific">Candidatus Methanoperedens nitratireducens</name>
    <dbReference type="NCBI Taxonomy" id="1392998"/>
    <lineage>
        <taxon>Archaea</taxon>
        <taxon>Methanobacteriati</taxon>
        <taxon>Methanobacteriota</taxon>
        <taxon>Stenosarchaea group</taxon>
        <taxon>Methanomicrobia</taxon>
        <taxon>Methanosarcinales</taxon>
        <taxon>ANME-2 cluster</taxon>
        <taxon>Candidatus Methanoperedentaceae</taxon>
        <taxon>Candidatus Methanoperedens</taxon>
    </lineage>
</organism>
<evidence type="ECO:0008006" key="5">
    <source>
        <dbReference type="Google" id="ProtNLM"/>
    </source>
</evidence>
<dbReference type="InterPro" id="IPR041652">
    <property type="entry name" value="DUF5616"/>
</dbReference>
<evidence type="ECO:0000259" key="2">
    <source>
        <dbReference type="Pfam" id="PF18481"/>
    </source>
</evidence>
<dbReference type="AlphaFoldDB" id="A0A062V878"/>
<feature type="domain" description="DUF434" evidence="1">
    <location>
        <begin position="3"/>
        <end position="57"/>
    </location>
</feature>
<reference evidence="3 4" key="1">
    <citation type="journal article" date="2013" name="Nature">
        <title>Anaerobic oxidation of methane coupled to nitrate reduction in a novel archaeal lineage.</title>
        <authorList>
            <person name="Haroon M.F."/>
            <person name="Hu S."/>
            <person name="Shi Y."/>
            <person name="Imelfort M."/>
            <person name="Keller J."/>
            <person name="Hugenholtz P."/>
            <person name="Yuan Z."/>
            <person name="Tyson G.W."/>
        </authorList>
    </citation>
    <scope>NUCLEOTIDE SEQUENCE [LARGE SCALE GENOMIC DNA]</scope>
    <source>
        <strain evidence="3 4">ANME-2d</strain>
    </source>
</reference>
<keyword evidence="4" id="KW-1185">Reference proteome</keyword>
<dbReference type="Pfam" id="PF18481">
    <property type="entry name" value="DUF5616"/>
    <property type="match status" value="1"/>
</dbReference>
<dbReference type="PANTHER" id="PTHR42252">
    <property type="entry name" value="DUF5616 DOMAIN-CONTAINING PROTEIN"/>
    <property type="match status" value="1"/>
</dbReference>